<name>A0ABS4IWS6_9BACL</name>
<proteinExistence type="predicted"/>
<dbReference type="EMBL" id="JAGGLB010000011">
    <property type="protein sequence ID" value="MBP1992047.1"/>
    <property type="molecule type" value="Genomic_DNA"/>
</dbReference>
<accession>A0ABS4IWS6</accession>
<feature type="transmembrane region" description="Helical" evidence="1">
    <location>
        <begin position="127"/>
        <end position="149"/>
    </location>
</feature>
<evidence type="ECO:0000256" key="1">
    <source>
        <dbReference type="SAM" id="Phobius"/>
    </source>
</evidence>
<dbReference type="Pfam" id="PF04307">
    <property type="entry name" value="YdjM"/>
    <property type="match status" value="1"/>
</dbReference>
<sequence>MDTGTHLVIGLGLAGLAQIDPVVAADGVVTTAVLIGTLIGSQIPDSDGLLRFKGNAIYIRNHRGRSHSLPALLLWTLLITGMLGVVFQGLPLLHVGLWVGIAVCFHVFTDLFNTYGTQALRPFSQKWVSWNIIHIFDPFIFICHLIAIFAWSFNLASPTLIFPALYAVLAVYYVWRSLDHFILERGLPGKDPSYKPGDKYNLIVTINYYVWNVVKHKEDGTYVLGEMRNGVLKWVDEVKCASHPAVEASKSHENIKSLLYFSSYACAEMKEHSWGYEVRWADVRYRHRKQYPFVAVLLMDHNLNPLDSYIGWVSDSRLEKKLRVDTY</sequence>
<keyword evidence="1" id="KW-0472">Membrane</keyword>
<dbReference type="InterPro" id="IPR007404">
    <property type="entry name" value="YdjM-like"/>
</dbReference>
<feature type="transmembrane region" description="Helical" evidence="1">
    <location>
        <begin position="69"/>
        <end position="89"/>
    </location>
</feature>
<dbReference type="RefSeq" id="WP_209972760.1">
    <property type="nucleotide sequence ID" value="NZ_JAGGLB010000011.1"/>
</dbReference>
<reference evidence="2 3" key="1">
    <citation type="submission" date="2021-03" db="EMBL/GenBank/DDBJ databases">
        <title>Genomic Encyclopedia of Type Strains, Phase IV (KMG-IV): sequencing the most valuable type-strain genomes for metagenomic binning, comparative biology and taxonomic classification.</title>
        <authorList>
            <person name="Goeker M."/>
        </authorList>
    </citation>
    <scope>NUCLEOTIDE SEQUENCE [LARGE SCALE GENOMIC DNA]</scope>
    <source>
        <strain evidence="2 3">DSM 26048</strain>
    </source>
</reference>
<evidence type="ECO:0000313" key="3">
    <source>
        <dbReference type="Proteomes" id="UP001519287"/>
    </source>
</evidence>
<gene>
    <name evidence="2" type="ORF">J2Z66_003655</name>
</gene>
<keyword evidence="1" id="KW-0812">Transmembrane</keyword>
<feature type="transmembrane region" description="Helical" evidence="1">
    <location>
        <begin position="155"/>
        <end position="175"/>
    </location>
</feature>
<dbReference type="PANTHER" id="PTHR40031:SF1">
    <property type="entry name" value="MEMBRANE-BOUND METAL-DEPENDENT HYDROLASE"/>
    <property type="match status" value="1"/>
</dbReference>
<organism evidence="2 3">
    <name type="scientific">Paenibacillus eucommiae</name>
    <dbReference type="NCBI Taxonomy" id="1355755"/>
    <lineage>
        <taxon>Bacteria</taxon>
        <taxon>Bacillati</taxon>
        <taxon>Bacillota</taxon>
        <taxon>Bacilli</taxon>
        <taxon>Bacillales</taxon>
        <taxon>Paenibacillaceae</taxon>
        <taxon>Paenibacillus</taxon>
    </lineage>
</organism>
<dbReference type="PANTHER" id="PTHR40031">
    <property type="entry name" value="HYPOTHETICAL MEMBRANE SPANNING PROTEIN"/>
    <property type="match status" value="1"/>
</dbReference>
<keyword evidence="3" id="KW-1185">Reference proteome</keyword>
<evidence type="ECO:0000313" key="2">
    <source>
        <dbReference type="EMBL" id="MBP1992047.1"/>
    </source>
</evidence>
<dbReference type="Proteomes" id="UP001519287">
    <property type="component" value="Unassembled WGS sequence"/>
</dbReference>
<comment type="caution">
    <text evidence="2">The sequence shown here is derived from an EMBL/GenBank/DDBJ whole genome shotgun (WGS) entry which is preliminary data.</text>
</comment>
<keyword evidence="1" id="KW-1133">Transmembrane helix</keyword>
<protein>
    <submittedName>
        <fullName evidence="2">Inner membrane protein</fullName>
    </submittedName>
</protein>
<dbReference type="InterPro" id="IPR053170">
    <property type="entry name" value="Transcription_regulator"/>
</dbReference>
<feature type="transmembrane region" description="Helical" evidence="1">
    <location>
        <begin position="95"/>
        <end position="115"/>
    </location>
</feature>